<dbReference type="Proteomes" id="UP001215280">
    <property type="component" value="Unassembled WGS sequence"/>
</dbReference>
<comment type="caution">
    <text evidence="1">The sequence shown here is derived from an EMBL/GenBank/DDBJ whole genome shotgun (WGS) entry which is preliminary data.</text>
</comment>
<accession>A0AAD7JYB6</accession>
<organism evidence="1 2">
    <name type="scientific">Mycena maculata</name>
    <dbReference type="NCBI Taxonomy" id="230809"/>
    <lineage>
        <taxon>Eukaryota</taxon>
        <taxon>Fungi</taxon>
        <taxon>Dikarya</taxon>
        <taxon>Basidiomycota</taxon>
        <taxon>Agaricomycotina</taxon>
        <taxon>Agaricomycetes</taxon>
        <taxon>Agaricomycetidae</taxon>
        <taxon>Agaricales</taxon>
        <taxon>Marasmiineae</taxon>
        <taxon>Mycenaceae</taxon>
        <taxon>Mycena</taxon>
    </lineage>
</organism>
<keyword evidence="2" id="KW-1185">Reference proteome</keyword>
<protein>
    <submittedName>
        <fullName evidence="1">Uncharacterized protein</fullName>
    </submittedName>
</protein>
<dbReference type="EMBL" id="JARJLG010000015">
    <property type="protein sequence ID" value="KAJ7774526.1"/>
    <property type="molecule type" value="Genomic_DNA"/>
</dbReference>
<evidence type="ECO:0000313" key="2">
    <source>
        <dbReference type="Proteomes" id="UP001215280"/>
    </source>
</evidence>
<gene>
    <name evidence="1" type="ORF">DFH07DRAFT_952236</name>
</gene>
<proteinExistence type="predicted"/>
<reference evidence="1" key="1">
    <citation type="submission" date="2023-03" db="EMBL/GenBank/DDBJ databases">
        <title>Massive genome expansion in bonnet fungi (Mycena s.s.) driven by repeated elements and novel gene families across ecological guilds.</title>
        <authorList>
            <consortium name="Lawrence Berkeley National Laboratory"/>
            <person name="Harder C.B."/>
            <person name="Miyauchi S."/>
            <person name="Viragh M."/>
            <person name="Kuo A."/>
            <person name="Thoen E."/>
            <person name="Andreopoulos B."/>
            <person name="Lu D."/>
            <person name="Skrede I."/>
            <person name="Drula E."/>
            <person name="Henrissat B."/>
            <person name="Morin E."/>
            <person name="Kohler A."/>
            <person name="Barry K."/>
            <person name="LaButti K."/>
            <person name="Morin E."/>
            <person name="Salamov A."/>
            <person name="Lipzen A."/>
            <person name="Mereny Z."/>
            <person name="Hegedus B."/>
            <person name="Baldrian P."/>
            <person name="Stursova M."/>
            <person name="Weitz H."/>
            <person name="Taylor A."/>
            <person name="Grigoriev I.V."/>
            <person name="Nagy L.G."/>
            <person name="Martin F."/>
            <person name="Kauserud H."/>
        </authorList>
    </citation>
    <scope>NUCLEOTIDE SEQUENCE</scope>
    <source>
        <strain evidence="1">CBHHK188m</strain>
    </source>
</reference>
<name>A0AAD7JYB6_9AGAR</name>
<dbReference type="AlphaFoldDB" id="A0AAD7JYB6"/>
<sequence>MSAHVLEIRVIGAYTLPPRAFWAPTARALRRLRLTFILPPSFRTLLPGPGGPSPFLLSWEAPQDYHLPFSYARTPPRPRVLHKWLPLPAAAFSLWPTLPPHQACLHPIPPAHSILHSSTIELFVSSPQFAWDAPQRLRLRPISVSGFIRAVFHTLPARIPSPTEHPPPLRLLRTSALLRI</sequence>
<evidence type="ECO:0000313" key="1">
    <source>
        <dbReference type="EMBL" id="KAJ7774526.1"/>
    </source>
</evidence>